<evidence type="ECO:0000256" key="1">
    <source>
        <dbReference type="ARBA" id="ARBA00004651"/>
    </source>
</evidence>
<dbReference type="InterPro" id="IPR003593">
    <property type="entry name" value="AAA+_ATPase"/>
</dbReference>
<dbReference type="Gene3D" id="1.20.1560.10">
    <property type="entry name" value="ABC transporter type 1, transmembrane domain"/>
    <property type="match status" value="1"/>
</dbReference>
<evidence type="ECO:0000256" key="2">
    <source>
        <dbReference type="ARBA" id="ARBA00022692"/>
    </source>
</evidence>
<dbReference type="PROSITE" id="PS50893">
    <property type="entry name" value="ABC_TRANSPORTER_2"/>
    <property type="match status" value="1"/>
</dbReference>
<organism evidence="10 11">
    <name type="scientific">Streptomyces cellulosae</name>
    <dbReference type="NCBI Taxonomy" id="1968"/>
    <lineage>
        <taxon>Bacteria</taxon>
        <taxon>Bacillati</taxon>
        <taxon>Actinomycetota</taxon>
        <taxon>Actinomycetes</taxon>
        <taxon>Kitasatosporales</taxon>
        <taxon>Streptomycetaceae</taxon>
        <taxon>Streptomyces</taxon>
    </lineage>
</organism>
<feature type="transmembrane region" description="Helical" evidence="7">
    <location>
        <begin position="171"/>
        <end position="188"/>
    </location>
</feature>
<feature type="transmembrane region" description="Helical" evidence="7">
    <location>
        <begin position="69"/>
        <end position="87"/>
    </location>
</feature>
<evidence type="ECO:0000259" key="8">
    <source>
        <dbReference type="PROSITE" id="PS50893"/>
    </source>
</evidence>
<keyword evidence="3" id="KW-0547">Nucleotide-binding</keyword>
<dbReference type="CDD" id="cd07346">
    <property type="entry name" value="ABC_6TM_exporters"/>
    <property type="match status" value="1"/>
</dbReference>
<dbReference type="SMART" id="SM00382">
    <property type="entry name" value="AAA"/>
    <property type="match status" value="1"/>
</dbReference>
<evidence type="ECO:0000313" key="10">
    <source>
        <dbReference type="EMBL" id="MFI5674767.1"/>
    </source>
</evidence>
<evidence type="ECO:0000256" key="4">
    <source>
        <dbReference type="ARBA" id="ARBA00022840"/>
    </source>
</evidence>
<evidence type="ECO:0000256" key="3">
    <source>
        <dbReference type="ARBA" id="ARBA00022741"/>
    </source>
</evidence>
<dbReference type="GO" id="GO:0005524">
    <property type="term" value="F:ATP binding"/>
    <property type="evidence" value="ECO:0007669"/>
    <property type="project" value="UniProtKB-KW"/>
</dbReference>
<dbReference type="Gene3D" id="3.40.50.300">
    <property type="entry name" value="P-loop containing nucleotide triphosphate hydrolases"/>
    <property type="match status" value="1"/>
</dbReference>
<keyword evidence="4 10" id="KW-0067">ATP-binding</keyword>
<keyword evidence="6 7" id="KW-0472">Membrane</keyword>
<dbReference type="RefSeq" id="WP_398655672.1">
    <property type="nucleotide sequence ID" value="NZ_JBITDC010000003.1"/>
</dbReference>
<dbReference type="PANTHER" id="PTHR43394:SF1">
    <property type="entry name" value="ATP-BINDING CASSETTE SUB-FAMILY B MEMBER 10, MITOCHONDRIAL"/>
    <property type="match status" value="1"/>
</dbReference>
<dbReference type="InterPro" id="IPR027417">
    <property type="entry name" value="P-loop_NTPase"/>
</dbReference>
<feature type="domain" description="ABC transmembrane type-1" evidence="9">
    <location>
        <begin position="30"/>
        <end position="312"/>
    </location>
</feature>
<dbReference type="InterPro" id="IPR036640">
    <property type="entry name" value="ABC1_TM_sf"/>
</dbReference>
<evidence type="ECO:0000259" key="9">
    <source>
        <dbReference type="PROSITE" id="PS50929"/>
    </source>
</evidence>
<gene>
    <name evidence="10" type="ORF">ACIA8P_08885</name>
</gene>
<feature type="transmembrane region" description="Helical" evidence="7">
    <location>
        <begin position="28"/>
        <end position="49"/>
    </location>
</feature>
<dbReference type="InterPro" id="IPR011527">
    <property type="entry name" value="ABC1_TM_dom"/>
</dbReference>
<keyword evidence="11" id="KW-1185">Reference proteome</keyword>
<evidence type="ECO:0000313" key="11">
    <source>
        <dbReference type="Proteomes" id="UP001612415"/>
    </source>
</evidence>
<feature type="domain" description="ABC transporter" evidence="8">
    <location>
        <begin position="344"/>
        <end position="578"/>
    </location>
</feature>
<name>A0ABW7XXF1_STRCE</name>
<evidence type="ECO:0000256" key="6">
    <source>
        <dbReference type="ARBA" id="ARBA00023136"/>
    </source>
</evidence>
<reference evidence="10 11" key="1">
    <citation type="submission" date="2024-10" db="EMBL/GenBank/DDBJ databases">
        <title>The Natural Products Discovery Center: Release of the First 8490 Sequenced Strains for Exploring Actinobacteria Biosynthetic Diversity.</title>
        <authorList>
            <person name="Kalkreuter E."/>
            <person name="Kautsar S.A."/>
            <person name="Yang D."/>
            <person name="Bader C.D."/>
            <person name="Teijaro C.N."/>
            <person name="Fluegel L."/>
            <person name="Davis C.M."/>
            <person name="Simpson J.R."/>
            <person name="Lauterbach L."/>
            <person name="Steele A.D."/>
            <person name="Gui C."/>
            <person name="Meng S."/>
            <person name="Li G."/>
            <person name="Viehrig K."/>
            <person name="Ye F."/>
            <person name="Su P."/>
            <person name="Kiefer A.F."/>
            <person name="Nichols A."/>
            <person name="Cepeda A.J."/>
            <person name="Yan W."/>
            <person name="Fan B."/>
            <person name="Jiang Y."/>
            <person name="Adhikari A."/>
            <person name="Zheng C.-J."/>
            <person name="Schuster L."/>
            <person name="Cowan T.M."/>
            <person name="Smanski M.J."/>
            <person name="Chevrette M.G."/>
            <person name="De Carvalho L.P.S."/>
            <person name="Shen B."/>
        </authorList>
    </citation>
    <scope>NUCLEOTIDE SEQUENCE [LARGE SCALE GENOMIC DNA]</scope>
    <source>
        <strain evidence="10 11">NPDC051599</strain>
    </source>
</reference>
<accession>A0ABW7XXF1</accession>
<evidence type="ECO:0000256" key="5">
    <source>
        <dbReference type="ARBA" id="ARBA00022989"/>
    </source>
</evidence>
<dbReference type="PROSITE" id="PS50929">
    <property type="entry name" value="ABC_TM1F"/>
    <property type="match status" value="1"/>
</dbReference>
<dbReference type="SUPFAM" id="SSF52540">
    <property type="entry name" value="P-loop containing nucleoside triphosphate hydrolases"/>
    <property type="match status" value="1"/>
</dbReference>
<dbReference type="SUPFAM" id="SSF90123">
    <property type="entry name" value="ABC transporter transmembrane region"/>
    <property type="match status" value="1"/>
</dbReference>
<comment type="caution">
    <text evidence="10">The sequence shown here is derived from an EMBL/GenBank/DDBJ whole genome shotgun (WGS) entry which is preliminary data.</text>
</comment>
<comment type="subcellular location">
    <subcellularLocation>
        <location evidence="1">Cell membrane</location>
        <topology evidence="1">Multi-pass membrane protein</topology>
    </subcellularLocation>
</comment>
<feature type="transmembrane region" description="Helical" evidence="7">
    <location>
        <begin position="247"/>
        <end position="269"/>
    </location>
</feature>
<dbReference type="InterPro" id="IPR003439">
    <property type="entry name" value="ABC_transporter-like_ATP-bd"/>
</dbReference>
<proteinExistence type="predicted"/>
<dbReference type="Pfam" id="PF00664">
    <property type="entry name" value="ABC_membrane"/>
    <property type="match status" value="1"/>
</dbReference>
<sequence>MTRGQLPVADAGAVRRASARLVRADGRAFAGVLALNAAAAGVGLAGPWLLGRIIDEVRAGGGVHAVDRAALGILACAAAQLLLARWARYAGHRFGERTLARVREEFVDRALALPASVVERAGTGDLTARGTADVATVGTTLRDAGPQLLINTVQALFLLGAVFVIDPLLGVLAVLGLTPVWFALRWYLRRARDAYLAEGEANSEVAETLAATAAGARAVEAFRLRERRVAVNRQALERSRRRRLYTLYLRSVFFPVVEVSYLLPVAGVLLLGGVLHAHGTVSLGAVVAAALYLRQFEGPLDEILVRIEQLQSSGASFARVEGLAGAPRADEAHGSPAAPADDRIDVTDVRYAYDRGRQVLHGVDLTVRPGERLAVVGPSGAGKSTLSRLLAGVDAPSTGAVTVGGVPVVGLGPEQLRRQVVLVTQEHHVFLGTVRDNLLIAEPAATDEQLWSALTAVGADSWVRELPDGLNTELGEDGCRTDGSQAQQLALARVVLADPHTLILDEATALLDPTTARHTERALAAVLEGRTVIAIAHRLHTAHDADRVAVMEDGRLTELGTHEELVAADGAYAALWGSWHGDAGPGGDSGPQH</sequence>
<dbReference type="Pfam" id="PF00005">
    <property type="entry name" value="ABC_tran"/>
    <property type="match status" value="1"/>
</dbReference>
<keyword evidence="2 7" id="KW-0812">Transmembrane</keyword>
<dbReference type="PANTHER" id="PTHR43394">
    <property type="entry name" value="ATP-DEPENDENT PERMEASE MDL1, MITOCHONDRIAL"/>
    <property type="match status" value="1"/>
</dbReference>
<dbReference type="Proteomes" id="UP001612415">
    <property type="component" value="Unassembled WGS sequence"/>
</dbReference>
<dbReference type="InterPro" id="IPR039421">
    <property type="entry name" value="Type_1_exporter"/>
</dbReference>
<evidence type="ECO:0000256" key="7">
    <source>
        <dbReference type="SAM" id="Phobius"/>
    </source>
</evidence>
<keyword evidence="5 7" id="KW-1133">Transmembrane helix</keyword>
<feature type="transmembrane region" description="Helical" evidence="7">
    <location>
        <begin position="148"/>
        <end position="165"/>
    </location>
</feature>
<dbReference type="EMBL" id="JBITDC010000003">
    <property type="protein sequence ID" value="MFI5674767.1"/>
    <property type="molecule type" value="Genomic_DNA"/>
</dbReference>
<protein>
    <submittedName>
        <fullName evidence="10">ABC transporter ATP-binding protein</fullName>
    </submittedName>
</protein>